<protein>
    <submittedName>
        <fullName evidence="1">Uncharacterized protein</fullName>
    </submittedName>
</protein>
<organism evidence="1 2">
    <name type="scientific">Acorus gramineus</name>
    <name type="common">Dwarf sweet flag</name>
    <dbReference type="NCBI Taxonomy" id="55184"/>
    <lineage>
        <taxon>Eukaryota</taxon>
        <taxon>Viridiplantae</taxon>
        <taxon>Streptophyta</taxon>
        <taxon>Embryophyta</taxon>
        <taxon>Tracheophyta</taxon>
        <taxon>Spermatophyta</taxon>
        <taxon>Magnoliopsida</taxon>
        <taxon>Liliopsida</taxon>
        <taxon>Acoraceae</taxon>
        <taxon>Acorus</taxon>
    </lineage>
</organism>
<sequence length="104" mass="11221">MVLKMYGVKNLQSHIRSDVGLGVKWRVLEEVNRTGRVYMHDAHSCRGRVHDEVCGGGHADGGETCGSDVGDYRGEGGGVVGGDERSVLRSSIFLGLYSKISINI</sequence>
<dbReference type="EMBL" id="JAUJYN010000011">
    <property type="protein sequence ID" value="KAK1260740.1"/>
    <property type="molecule type" value="Genomic_DNA"/>
</dbReference>
<reference evidence="1" key="2">
    <citation type="submission" date="2023-06" db="EMBL/GenBank/DDBJ databases">
        <authorList>
            <person name="Ma L."/>
            <person name="Liu K.-W."/>
            <person name="Li Z."/>
            <person name="Hsiao Y.-Y."/>
            <person name="Qi Y."/>
            <person name="Fu T."/>
            <person name="Tang G."/>
            <person name="Zhang D."/>
            <person name="Sun W.-H."/>
            <person name="Liu D.-K."/>
            <person name="Li Y."/>
            <person name="Chen G.-Z."/>
            <person name="Liu X.-D."/>
            <person name="Liao X.-Y."/>
            <person name="Jiang Y.-T."/>
            <person name="Yu X."/>
            <person name="Hao Y."/>
            <person name="Huang J."/>
            <person name="Zhao X.-W."/>
            <person name="Ke S."/>
            <person name="Chen Y.-Y."/>
            <person name="Wu W.-L."/>
            <person name="Hsu J.-L."/>
            <person name="Lin Y.-F."/>
            <person name="Huang M.-D."/>
            <person name="Li C.-Y."/>
            <person name="Huang L."/>
            <person name="Wang Z.-W."/>
            <person name="Zhao X."/>
            <person name="Zhong W.-Y."/>
            <person name="Peng D.-H."/>
            <person name="Ahmad S."/>
            <person name="Lan S."/>
            <person name="Zhang J.-S."/>
            <person name="Tsai W.-C."/>
            <person name="Van De Peer Y."/>
            <person name="Liu Z.-J."/>
        </authorList>
    </citation>
    <scope>NUCLEOTIDE SEQUENCE</scope>
    <source>
        <strain evidence="1">SCP</strain>
        <tissue evidence="1">Leaves</tissue>
    </source>
</reference>
<dbReference type="Proteomes" id="UP001179952">
    <property type="component" value="Unassembled WGS sequence"/>
</dbReference>
<keyword evidence="2" id="KW-1185">Reference proteome</keyword>
<accession>A0AAV9A9Z4</accession>
<reference evidence="1" key="1">
    <citation type="journal article" date="2023" name="Nat. Commun.">
        <title>Diploid and tetraploid genomes of Acorus and the evolution of monocots.</title>
        <authorList>
            <person name="Ma L."/>
            <person name="Liu K.W."/>
            <person name="Li Z."/>
            <person name="Hsiao Y.Y."/>
            <person name="Qi Y."/>
            <person name="Fu T."/>
            <person name="Tang G.D."/>
            <person name="Zhang D."/>
            <person name="Sun W.H."/>
            <person name="Liu D.K."/>
            <person name="Li Y."/>
            <person name="Chen G.Z."/>
            <person name="Liu X.D."/>
            <person name="Liao X.Y."/>
            <person name="Jiang Y.T."/>
            <person name="Yu X."/>
            <person name="Hao Y."/>
            <person name="Huang J."/>
            <person name="Zhao X.W."/>
            <person name="Ke S."/>
            <person name="Chen Y.Y."/>
            <person name="Wu W.L."/>
            <person name="Hsu J.L."/>
            <person name="Lin Y.F."/>
            <person name="Huang M.D."/>
            <person name="Li C.Y."/>
            <person name="Huang L."/>
            <person name="Wang Z.W."/>
            <person name="Zhao X."/>
            <person name="Zhong W.Y."/>
            <person name="Peng D.H."/>
            <person name="Ahmad S."/>
            <person name="Lan S."/>
            <person name="Zhang J.S."/>
            <person name="Tsai W.C."/>
            <person name="Van de Peer Y."/>
            <person name="Liu Z.J."/>
        </authorList>
    </citation>
    <scope>NUCLEOTIDE SEQUENCE</scope>
    <source>
        <strain evidence="1">SCP</strain>
    </source>
</reference>
<evidence type="ECO:0000313" key="2">
    <source>
        <dbReference type="Proteomes" id="UP001179952"/>
    </source>
</evidence>
<proteinExistence type="predicted"/>
<comment type="caution">
    <text evidence="1">The sequence shown here is derived from an EMBL/GenBank/DDBJ whole genome shotgun (WGS) entry which is preliminary data.</text>
</comment>
<name>A0AAV9A9Z4_ACOGR</name>
<gene>
    <name evidence="1" type="ORF">QJS04_geneDACA021974</name>
</gene>
<dbReference type="AlphaFoldDB" id="A0AAV9A9Z4"/>
<evidence type="ECO:0000313" key="1">
    <source>
        <dbReference type="EMBL" id="KAK1260740.1"/>
    </source>
</evidence>